<dbReference type="SMART" id="SM00382">
    <property type="entry name" value="AAA"/>
    <property type="match status" value="2"/>
</dbReference>
<dbReference type="PANTHER" id="PTHR23078">
    <property type="entry name" value="VESICULAR-FUSION PROTEIN NSF"/>
    <property type="match status" value="1"/>
</dbReference>
<dbReference type="InterPro" id="IPR003959">
    <property type="entry name" value="ATPase_AAA_core"/>
</dbReference>
<evidence type="ECO:0000313" key="4">
    <source>
        <dbReference type="EMBL" id="GET89755.1"/>
    </source>
</evidence>
<dbReference type="PANTHER" id="PTHR23078:SF2">
    <property type="entry name" value="VESICLE-FUSING ATPASE"/>
    <property type="match status" value="1"/>
</dbReference>
<dbReference type="GO" id="GO:0043001">
    <property type="term" value="P:Golgi to plasma membrane protein transport"/>
    <property type="evidence" value="ECO:0007669"/>
    <property type="project" value="TreeGrafter"/>
</dbReference>
<feature type="compositionally biased region" description="Basic and acidic residues" evidence="1">
    <location>
        <begin position="281"/>
        <end position="299"/>
    </location>
</feature>
<evidence type="ECO:0000256" key="1">
    <source>
        <dbReference type="SAM" id="MobiDB-lite"/>
    </source>
</evidence>
<proteinExistence type="predicted"/>
<dbReference type="InterPro" id="IPR039812">
    <property type="entry name" value="Vesicle-fus_ATPase"/>
</dbReference>
<keyword evidence="2" id="KW-0472">Membrane</keyword>
<keyword evidence="2" id="KW-1133">Transmembrane helix</keyword>
<dbReference type="GO" id="GO:0016887">
    <property type="term" value="F:ATP hydrolysis activity"/>
    <property type="evidence" value="ECO:0007669"/>
    <property type="project" value="InterPro"/>
</dbReference>
<feature type="transmembrane region" description="Helical" evidence="2">
    <location>
        <begin position="40"/>
        <end position="57"/>
    </location>
</feature>
<sequence length="1028" mass="113025">MCWSCLPSRSSCCWFAWCAFLSHTMRQALYRLGQCAQRSFSIFVFSMIFLSCVYVLARAQEYDTAPEILYVRGCRDSPAEARETTGCFAASTGAPVSSSISPVPIASVRLSLQGVNLPSDVRDTDNDDSQAVLHRVLLQEHRRLPLLRQEQNDSGTRLLEKIVLTCNRPMASPVFPTQLISCELENPLLTLTGVAGMAPQLARLVSQPMWFDIRLEERRSGEEAFRTISVLRRAVELRVSNTTDAEDETAAEKLRDQLGKVSWKEVREHPLERLYAPFPASKDRGKGSGEPRSGSKDSYDSDPAVDDDDMWVEIGVGGLQRELRTLFRRVFLSRLPSLAPLAEALQLQHVRGVILYGPPGNGKTLIARNLFRLLGPNTRISLVNAADILSKFVGESEKNLRDVFEGYDIGTTSKEETAQQENQWFDRAAHRRKDPPKKGALTVLVIDEFEALFRRRGHSSDEGSAKAVYDGVTNTLLSLMDGVKSRNDLLVVGLTNRLQAIDSALLRPGRFEVLIEIPAPDVPGREDIFFIHTERLREGNFLAADVVLRDLALQSGGFSGSDIAGTVRSALSYALLRYRQHGLFQVDSQSMETDEGPSSVSDEEMIGHRAGDVGGFGLESAGGNDNAGSCASSNASFKVTLEDFERAFKDIRSAKDEASVLSQISAEGDRASSEIVDYDGTVSKNIDRATAVIERVMQSNRTVTGMLAITGAPGTGKSTVARALTSAYDFTTVRYLSCRRLAQLPNHEEQLVKLREALNDASHTESGIVVLDDYDVLVEVMGGGDYTGNVLRSLLYEYMHRPGGVSRALAANSQLTATDGAGDNAAMNAESRVSADRNHRILVLTSSLSSVLQQLSFDVHLRVHPVLRRGAAALLQEYRVADPLQSAKVAAAYPVSMSYRTFLRITDVSLQRWVQEVENTKSVTGDLQSSGVESSELRRKLPAYFATSDQMRTAYNEMRARQVAENFYAVDDSAASRSFVSAVRTTVADMGLIDPYQGWGGEDSDEEDGKETVTDVDEIVGAADELLW</sequence>
<dbReference type="OrthoDB" id="240084at2759"/>
<evidence type="ECO:0000256" key="2">
    <source>
        <dbReference type="SAM" id="Phobius"/>
    </source>
</evidence>
<dbReference type="Proteomes" id="UP000419144">
    <property type="component" value="Unassembled WGS sequence"/>
</dbReference>
<evidence type="ECO:0000259" key="3">
    <source>
        <dbReference type="SMART" id="SM00382"/>
    </source>
</evidence>
<dbReference type="GO" id="GO:0035494">
    <property type="term" value="P:SNARE complex disassembly"/>
    <property type="evidence" value="ECO:0007669"/>
    <property type="project" value="InterPro"/>
</dbReference>
<dbReference type="EMBL" id="BLBS01000037">
    <property type="protein sequence ID" value="GET89755.1"/>
    <property type="molecule type" value="Genomic_DNA"/>
</dbReference>
<dbReference type="GO" id="GO:0005795">
    <property type="term" value="C:Golgi stack"/>
    <property type="evidence" value="ECO:0007669"/>
    <property type="project" value="TreeGrafter"/>
</dbReference>
<dbReference type="InterPro" id="IPR003593">
    <property type="entry name" value="AAA+_ATPase"/>
</dbReference>
<dbReference type="VEuPathDB" id="TriTrypDB:LtaPh_2711100"/>
<reference evidence="4" key="1">
    <citation type="submission" date="2019-11" db="EMBL/GenBank/DDBJ databases">
        <title>Leishmania tarentolae CDS.</title>
        <authorList>
            <person name="Goto Y."/>
            <person name="Yamagishi J."/>
        </authorList>
    </citation>
    <scope>NUCLEOTIDE SEQUENCE [LARGE SCALE GENOMIC DNA]</scope>
    <source>
        <strain evidence="4">Parrot Tar II</strain>
    </source>
</reference>
<feature type="domain" description="AAA+ ATPase" evidence="3">
    <location>
        <begin position="349"/>
        <end position="521"/>
    </location>
</feature>
<dbReference type="SUPFAM" id="SSF52540">
    <property type="entry name" value="P-loop containing nucleoside triphosphate hydrolases"/>
    <property type="match status" value="2"/>
</dbReference>
<name>A0A640KL45_LEITA</name>
<dbReference type="Gene3D" id="3.40.50.300">
    <property type="entry name" value="P-loop containing nucleotide triphosphate hydrolases"/>
    <property type="match status" value="2"/>
</dbReference>
<dbReference type="GO" id="GO:0006891">
    <property type="term" value="P:intra-Golgi vesicle-mediated transport"/>
    <property type="evidence" value="ECO:0007669"/>
    <property type="project" value="TreeGrafter"/>
</dbReference>
<feature type="domain" description="AAA+ ATPase" evidence="3">
    <location>
        <begin position="703"/>
        <end position="867"/>
    </location>
</feature>
<dbReference type="FunFam" id="3.40.50.300:FF:000154">
    <property type="entry name" value="Vesicle-fusing ATPase 1"/>
    <property type="match status" value="1"/>
</dbReference>
<comment type="caution">
    <text evidence="4">The sequence shown here is derived from an EMBL/GenBank/DDBJ whole genome shotgun (WGS) entry which is preliminary data.</text>
</comment>
<evidence type="ECO:0000313" key="5">
    <source>
        <dbReference type="Proteomes" id="UP000419144"/>
    </source>
</evidence>
<protein>
    <submittedName>
        <fullName evidence="4">Vesicular-fusion ATPase-like protein, putative</fullName>
    </submittedName>
</protein>
<keyword evidence="5" id="KW-1185">Reference proteome</keyword>
<dbReference type="Gene3D" id="1.10.8.60">
    <property type="match status" value="1"/>
</dbReference>
<accession>A0A640KL45</accession>
<dbReference type="InterPro" id="IPR027417">
    <property type="entry name" value="P-loop_NTPase"/>
</dbReference>
<keyword evidence="2" id="KW-0812">Transmembrane</keyword>
<dbReference type="Pfam" id="PF00004">
    <property type="entry name" value="AAA"/>
    <property type="match status" value="2"/>
</dbReference>
<dbReference type="AlphaFoldDB" id="A0A640KL45"/>
<feature type="region of interest" description="Disordered" evidence="1">
    <location>
        <begin position="277"/>
        <end position="304"/>
    </location>
</feature>
<gene>
    <name evidence="4" type="ORF">LtaPh_2711100</name>
</gene>
<organism evidence="4 5">
    <name type="scientific">Leishmania tarentolae</name>
    <name type="common">Sauroleishmania tarentolae</name>
    <dbReference type="NCBI Taxonomy" id="5689"/>
    <lineage>
        <taxon>Eukaryota</taxon>
        <taxon>Discoba</taxon>
        <taxon>Euglenozoa</taxon>
        <taxon>Kinetoplastea</taxon>
        <taxon>Metakinetoplastina</taxon>
        <taxon>Trypanosomatida</taxon>
        <taxon>Trypanosomatidae</taxon>
        <taxon>Leishmaniinae</taxon>
        <taxon>Leishmania</taxon>
        <taxon>lizard Leishmania</taxon>
    </lineage>
</organism>
<dbReference type="GO" id="GO:0005524">
    <property type="term" value="F:ATP binding"/>
    <property type="evidence" value="ECO:0007669"/>
    <property type="project" value="InterPro"/>
</dbReference>